<evidence type="ECO:0000259" key="7">
    <source>
        <dbReference type="PROSITE" id="PS00624"/>
    </source>
</evidence>
<dbReference type="RefSeq" id="WP_346246352.1">
    <property type="nucleotide sequence ID" value="NZ_JBDIZK010000004.1"/>
</dbReference>
<dbReference type="Pfam" id="PF05199">
    <property type="entry name" value="GMC_oxred_C"/>
    <property type="match status" value="1"/>
</dbReference>
<dbReference type="PROSITE" id="PS00624">
    <property type="entry name" value="GMC_OXRED_2"/>
    <property type="match status" value="1"/>
</dbReference>
<reference evidence="8 9" key="1">
    <citation type="submission" date="2024-05" db="EMBL/GenBank/DDBJ databases">
        <title>Sphingomonas sp. HF-S3 16S ribosomal RNA gene Genome sequencing and assembly.</title>
        <authorList>
            <person name="Lee H."/>
        </authorList>
    </citation>
    <scope>NUCLEOTIDE SEQUENCE [LARGE SCALE GENOMIC DNA]</scope>
    <source>
        <strain evidence="8 9">HF-S3</strain>
    </source>
</reference>
<dbReference type="InterPro" id="IPR036188">
    <property type="entry name" value="FAD/NAD-bd_sf"/>
</dbReference>
<keyword evidence="3 5" id="KW-0285">Flavoprotein</keyword>
<dbReference type="EMBL" id="JBDIZK010000004">
    <property type="protein sequence ID" value="MEN3747363.1"/>
    <property type="molecule type" value="Genomic_DNA"/>
</dbReference>
<evidence type="ECO:0000313" key="8">
    <source>
        <dbReference type="EMBL" id="MEN3747363.1"/>
    </source>
</evidence>
<comment type="similarity">
    <text evidence="2 5">Belongs to the GMC oxidoreductase family.</text>
</comment>
<dbReference type="SUPFAM" id="SSF51905">
    <property type="entry name" value="FAD/NAD(P)-binding domain"/>
    <property type="match status" value="1"/>
</dbReference>
<dbReference type="PANTHER" id="PTHR11552:SF147">
    <property type="entry name" value="CHOLINE DEHYDROGENASE, MITOCHONDRIAL"/>
    <property type="match status" value="1"/>
</dbReference>
<evidence type="ECO:0000259" key="6">
    <source>
        <dbReference type="PROSITE" id="PS00623"/>
    </source>
</evidence>
<evidence type="ECO:0000256" key="4">
    <source>
        <dbReference type="ARBA" id="ARBA00022827"/>
    </source>
</evidence>
<sequence>MTSATHQDDAEFHARAAANQSRLTAALKPTYDFIVCGAGASGSVVAARLAENPDVQVLLVEAGGSDAVEAVLDPAQWPANLGSERDWGFAAEPNPHLNGRALSMSMGKVLGGGSSVNVMLWARGHRNDWDYFASEAGDSGWGYDTVLDLYRRIENWQGAPDPQYRGDSGPVWVQPSADASPVAHAMLDAAAELGIPTFDSPNGRMMEGPGGAAITDVLVRDGRRNSLFRAYVRPVLDRPNLTVLTDTLVRRVVLDGNRATGVEIIHGGEPKTIKATGEVIVSLGAIQTPKLLMHSGIGDREELERAGIPVVHHLPGVGQNFQDHVSFGCTWEYKDPIAPRNGGSEATLYWKSRPDLDAPDLLFCQVEFPVPSERTAALGVPEHGWTMFAGLAQPKSRGRLRLRDANPLSPLRIDTNMLSDPEDVRAAARCVELCRELGNSRAFSPFVKREVMPGNLSGGAMSDYIRDAAVTYWHQTGTAKMGRDALSVVDASLKVYGIEGLRVADGSIMPRVTTGNTQAPCAIIGERAAELIRLAHHL</sequence>
<feature type="domain" description="Glucose-methanol-choline oxidoreductase N-terminal" evidence="7">
    <location>
        <begin position="284"/>
        <end position="298"/>
    </location>
</feature>
<dbReference type="SUPFAM" id="SSF54373">
    <property type="entry name" value="FAD-linked reductases, C-terminal domain"/>
    <property type="match status" value="1"/>
</dbReference>
<dbReference type="Pfam" id="PF00732">
    <property type="entry name" value="GMC_oxred_N"/>
    <property type="match status" value="1"/>
</dbReference>
<dbReference type="InterPro" id="IPR000172">
    <property type="entry name" value="GMC_OxRdtase_N"/>
</dbReference>
<dbReference type="Gene3D" id="3.50.50.60">
    <property type="entry name" value="FAD/NAD(P)-binding domain"/>
    <property type="match status" value="1"/>
</dbReference>
<proteinExistence type="inferred from homology"/>
<accession>A0ABV0B6Y2</accession>
<keyword evidence="4 5" id="KW-0274">FAD</keyword>
<organism evidence="8 9">
    <name type="scientific">Sphingomonas rustica</name>
    <dbReference type="NCBI Taxonomy" id="3103142"/>
    <lineage>
        <taxon>Bacteria</taxon>
        <taxon>Pseudomonadati</taxon>
        <taxon>Pseudomonadota</taxon>
        <taxon>Alphaproteobacteria</taxon>
        <taxon>Sphingomonadales</taxon>
        <taxon>Sphingomonadaceae</taxon>
        <taxon>Sphingomonas</taxon>
    </lineage>
</organism>
<dbReference type="PANTHER" id="PTHR11552">
    <property type="entry name" value="GLUCOSE-METHANOL-CHOLINE GMC OXIDOREDUCTASE"/>
    <property type="match status" value="1"/>
</dbReference>
<dbReference type="Proteomes" id="UP001427805">
    <property type="component" value="Unassembled WGS sequence"/>
</dbReference>
<protein>
    <submittedName>
        <fullName evidence="8">GMC family oxidoreductase N-terminal domain-containing protein</fullName>
    </submittedName>
</protein>
<comment type="caution">
    <text evidence="8">The sequence shown here is derived from an EMBL/GenBank/DDBJ whole genome shotgun (WGS) entry which is preliminary data.</text>
</comment>
<gene>
    <name evidence="8" type="ORF">TPR58_09295</name>
</gene>
<keyword evidence="9" id="KW-1185">Reference proteome</keyword>
<evidence type="ECO:0000256" key="3">
    <source>
        <dbReference type="ARBA" id="ARBA00022630"/>
    </source>
</evidence>
<feature type="domain" description="Glucose-methanol-choline oxidoreductase N-terminal" evidence="6">
    <location>
        <begin position="107"/>
        <end position="130"/>
    </location>
</feature>
<evidence type="ECO:0000256" key="2">
    <source>
        <dbReference type="ARBA" id="ARBA00010790"/>
    </source>
</evidence>
<dbReference type="PIRSF" id="PIRSF000137">
    <property type="entry name" value="Alcohol_oxidase"/>
    <property type="match status" value="1"/>
</dbReference>
<evidence type="ECO:0000256" key="1">
    <source>
        <dbReference type="ARBA" id="ARBA00001974"/>
    </source>
</evidence>
<dbReference type="InterPro" id="IPR012132">
    <property type="entry name" value="GMC_OxRdtase"/>
</dbReference>
<name>A0ABV0B6Y2_9SPHN</name>
<dbReference type="Gene3D" id="3.30.560.10">
    <property type="entry name" value="Glucose Oxidase, domain 3"/>
    <property type="match status" value="1"/>
</dbReference>
<dbReference type="PROSITE" id="PS00623">
    <property type="entry name" value="GMC_OXRED_1"/>
    <property type="match status" value="1"/>
</dbReference>
<evidence type="ECO:0000256" key="5">
    <source>
        <dbReference type="RuleBase" id="RU003968"/>
    </source>
</evidence>
<dbReference type="InterPro" id="IPR007867">
    <property type="entry name" value="GMC_OxRtase_C"/>
</dbReference>
<evidence type="ECO:0000313" key="9">
    <source>
        <dbReference type="Proteomes" id="UP001427805"/>
    </source>
</evidence>
<comment type="cofactor">
    <cofactor evidence="1">
        <name>FAD</name>
        <dbReference type="ChEBI" id="CHEBI:57692"/>
    </cofactor>
</comment>